<evidence type="ECO:0000256" key="7">
    <source>
        <dbReference type="ARBA" id="ARBA00023065"/>
    </source>
</evidence>
<comment type="similarity">
    <text evidence="10 12">Belongs to the fluoride channel Fluc/FEX (TC 1.A.43) family.</text>
</comment>
<feature type="binding site" evidence="12">
    <location>
        <position position="79"/>
    </location>
    <ligand>
        <name>Na(+)</name>
        <dbReference type="ChEBI" id="CHEBI:29101"/>
        <note>structural</note>
    </ligand>
</feature>
<evidence type="ECO:0000313" key="14">
    <source>
        <dbReference type="Proteomes" id="UP000243679"/>
    </source>
</evidence>
<keyword evidence="4 12" id="KW-0812">Transmembrane</keyword>
<dbReference type="NCBIfam" id="NF010794">
    <property type="entry name" value="PRK14198.1"/>
    <property type="match status" value="1"/>
</dbReference>
<accession>A0A1Q2SMH4</accession>
<evidence type="ECO:0000256" key="6">
    <source>
        <dbReference type="ARBA" id="ARBA00023053"/>
    </source>
</evidence>
<feature type="transmembrane region" description="Helical" evidence="12">
    <location>
        <begin position="102"/>
        <end position="122"/>
    </location>
</feature>
<dbReference type="GO" id="GO:0062054">
    <property type="term" value="F:fluoride channel activity"/>
    <property type="evidence" value="ECO:0007669"/>
    <property type="project" value="UniProtKB-UniRule"/>
</dbReference>
<sequence length="127" mass="13739">MEFLLVFVGGGIGSAMRHGINVLSLRLLGVQFQYLVSTFCINVLGSFLMGVMIEYWVLKNSMSQQGQLFIATGIIGGFTTFSTFILQITLLNSRGEIIDATLYVIGSVVVGLGALYVGMVFVRTLSS</sequence>
<keyword evidence="6 12" id="KW-0915">Sodium</keyword>
<keyword evidence="12" id="KW-0813">Transport</keyword>
<keyword evidence="8 12" id="KW-0472">Membrane</keyword>
<name>A0A1Q2SMH4_9GAMM</name>
<dbReference type="RefSeq" id="WP_172419062.1">
    <property type="nucleotide sequence ID" value="NZ_AP014836.1"/>
</dbReference>
<keyword evidence="14" id="KW-1185">Reference proteome</keyword>
<comment type="function">
    <text evidence="12">Fluoride-specific ion channel. Important for reducing fluoride concentration in the cell, thus reducing its toxicity.</text>
</comment>
<evidence type="ECO:0000256" key="4">
    <source>
        <dbReference type="ARBA" id="ARBA00022692"/>
    </source>
</evidence>
<evidence type="ECO:0000256" key="3">
    <source>
        <dbReference type="ARBA" id="ARBA00022519"/>
    </source>
</evidence>
<feature type="binding site" evidence="12">
    <location>
        <position position="76"/>
    </location>
    <ligand>
        <name>Na(+)</name>
        <dbReference type="ChEBI" id="CHEBI:29101"/>
        <note>structural</note>
    </ligand>
</feature>
<evidence type="ECO:0000256" key="12">
    <source>
        <dbReference type="HAMAP-Rule" id="MF_00454"/>
    </source>
</evidence>
<comment type="activity regulation">
    <text evidence="12">Na(+) is not transported, but it plays an essential structural role and its presence is essential for fluoride channel function.</text>
</comment>
<dbReference type="PANTHER" id="PTHR28259:SF1">
    <property type="entry name" value="FLUORIDE EXPORT PROTEIN 1-RELATED"/>
    <property type="match status" value="1"/>
</dbReference>
<protein>
    <recommendedName>
        <fullName evidence="12">Fluoride-specific ion channel FluC</fullName>
    </recommendedName>
</protein>
<keyword evidence="5 12" id="KW-1133">Transmembrane helix</keyword>
<comment type="catalytic activity">
    <reaction evidence="11">
        <text>fluoride(in) = fluoride(out)</text>
        <dbReference type="Rhea" id="RHEA:76159"/>
        <dbReference type="ChEBI" id="CHEBI:17051"/>
    </reaction>
    <physiologicalReaction direction="left-to-right" evidence="11">
        <dbReference type="Rhea" id="RHEA:76160"/>
    </physiologicalReaction>
</comment>
<dbReference type="Pfam" id="PF02537">
    <property type="entry name" value="CRCB"/>
    <property type="match status" value="1"/>
</dbReference>
<dbReference type="InterPro" id="IPR003691">
    <property type="entry name" value="FluC"/>
</dbReference>
<evidence type="ECO:0000256" key="10">
    <source>
        <dbReference type="ARBA" id="ARBA00035120"/>
    </source>
</evidence>
<keyword evidence="3" id="KW-0997">Cell inner membrane</keyword>
<dbReference type="HAMAP" id="MF_00454">
    <property type="entry name" value="FluC"/>
    <property type="match status" value="1"/>
</dbReference>
<evidence type="ECO:0000256" key="11">
    <source>
        <dbReference type="ARBA" id="ARBA00035585"/>
    </source>
</evidence>
<evidence type="ECO:0000256" key="9">
    <source>
        <dbReference type="ARBA" id="ARBA00023303"/>
    </source>
</evidence>
<evidence type="ECO:0000256" key="2">
    <source>
        <dbReference type="ARBA" id="ARBA00022475"/>
    </source>
</evidence>
<dbReference type="KEGG" id="ntt:TAO_0966"/>
<dbReference type="EMBL" id="AP014836">
    <property type="protein sequence ID" value="BAW80336.1"/>
    <property type="molecule type" value="Genomic_DNA"/>
</dbReference>
<evidence type="ECO:0000256" key="5">
    <source>
        <dbReference type="ARBA" id="ARBA00022989"/>
    </source>
</evidence>
<dbReference type="AlphaFoldDB" id="A0A1Q2SMH4"/>
<keyword evidence="12" id="KW-0479">Metal-binding</keyword>
<organism evidence="13 14">
    <name type="scientific">Candidatus Nitrosoglobus terrae</name>
    <dbReference type="NCBI Taxonomy" id="1630141"/>
    <lineage>
        <taxon>Bacteria</taxon>
        <taxon>Pseudomonadati</taxon>
        <taxon>Pseudomonadota</taxon>
        <taxon>Gammaproteobacteria</taxon>
        <taxon>Chromatiales</taxon>
        <taxon>Chromatiaceae</taxon>
        <taxon>Candidatus Nitrosoglobus</taxon>
    </lineage>
</organism>
<evidence type="ECO:0000256" key="1">
    <source>
        <dbReference type="ARBA" id="ARBA00004651"/>
    </source>
</evidence>
<feature type="transmembrane region" description="Helical" evidence="12">
    <location>
        <begin position="33"/>
        <end position="56"/>
    </location>
</feature>
<reference evidence="13 14" key="1">
    <citation type="journal article" date="2017" name="ISME J.">
        <title>An acid-tolerant ammonia-oxidizing ?-proteobacterium from soil.</title>
        <authorList>
            <person name="Hayatsu M."/>
            <person name="Tago K."/>
            <person name="Uchiyama I."/>
            <person name="Toyoda A."/>
            <person name="Wang Y."/>
            <person name="Shimomura Y."/>
            <person name="Okubo T."/>
            <person name="Kurisu F."/>
            <person name="Hirono Y."/>
            <person name="Nonaka K."/>
            <person name="Akiyama H."/>
            <person name="Itoh T."/>
            <person name="Takami H."/>
        </authorList>
    </citation>
    <scope>NUCLEOTIDE SEQUENCE [LARGE SCALE GENOMIC DNA]</scope>
    <source>
        <strain evidence="13 14">TAO100</strain>
    </source>
</reference>
<dbReference type="GO" id="GO:0005886">
    <property type="term" value="C:plasma membrane"/>
    <property type="evidence" value="ECO:0007669"/>
    <property type="project" value="UniProtKB-SubCell"/>
</dbReference>
<gene>
    <name evidence="12" type="primary">fluC</name>
    <name evidence="12" type="synonym">crcB</name>
    <name evidence="13" type="ORF">TAO_0966</name>
</gene>
<dbReference type="Proteomes" id="UP000243679">
    <property type="component" value="Chromosome"/>
</dbReference>
<dbReference type="GO" id="GO:0046872">
    <property type="term" value="F:metal ion binding"/>
    <property type="evidence" value="ECO:0007669"/>
    <property type="project" value="UniProtKB-KW"/>
</dbReference>
<dbReference type="PANTHER" id="PTHR28259">
    <property type="entry name" value="FLUORIDE EXPORT PROTEIN 1-RELATED"/>
    <property type="match status" value="1"/>
</dbReference>
<keyword evidence="7 12" id="KW-0406">Ion transport</keyword>
<proteinExistence type="inferred from homology"/>
<feature type="transmembrane region" description="Helical" evidence="12">
    <location>
        <begin position="68"/>
        <end position="90"/>
    </location>
</feature>
<keyword evidence="9 12" id="KW-0407">Ion channel</keyword>
<evidence type="ECO:0000313" key="13">
    <source>
        <dbReference type="EMBL" id="BAW80336.1"/>
    </source>
</evidence>
<keyword evidence="2 12" id="KW-1003">Cell membrane</keyword>
<dbReference type="GO" id="GO:0140114">
    <property type="term" value="P:cellular detoxification of fluoride"/>
    <property type="evidence" value="ECO:0007669"/>
    <property type="project" value="UniProtKB-UniRule"/>
</dbReference>
<evidence type="ECO:0000256" key="8">
    <source>
        <dbReference type="ARBA" id="ARBA00023136"/>
    </source>
</evidence>
<comment type="subcellular location">
    <subcellularLocation>
        <location evidence="1 12">Cell membrane</location>
        <topology evidence="1 12">Multi-pass membrane protein</topology>
    </subcellularLocation>
</comment>